<dbReference type="PROSITE" id="PS51071">
    <property type="entry name" value="HTH_RPIR"/>
    <property type="match status" value="1"/>
</dbReference>
<name>A0A139QP91_9STRE</name>
<evidence type="ECO:0000259" key="1">
    <source>
        <dbReference type="PROSITE" id="PS51071"/>
    </source>
</evidence>
<dbReference type="Gene3D" id="3.40.50.10490">
    <property type="entry name" value="Glucose-6-phosphate isomerase like protein, domain 1"/>
    <property type="match status" value="1"/>
</dbReference>
<dbReference type="GO" id="GO:0003677">
    <property type="term" value="F:DNA binding"/>
    <property type="evidence" value="ECO:0007669"/>
    <property type="project" value="InterPro"/>
</dbReference>
<dbReference type="SUPFAM" id="SSF53697">
    <property type="entry name" value="SIS domain"/>
    <property type="match status" value="1"/>
</dbReference>
<dbReference type="InterPro" id="IPR009057">
    <property type="entry name" value="Homeodomain-like_sf"/>
</dbReference>
<accession>A0A139QP91</accession>
<dbReference type="GO" id="GO:0097367">
    <property type="term" value="F:carbohydrate derivative binding"/>
    <property type="evidence" value="ECO:0007669"/>
    <property type="project" value="InterPro"/>
</dbReference>
<dbReference type="GeneID" id="57920431"/>
<dbReference type="PANTHER" id="PTHR30514">
    <property type="entry name" value="GLUCOKINASE"/>
    <property type="match status" value="1"/>
</dbReference>
<dbReference type="EMBL" id="LQOF01000063">
    <property type="protein sequence ID" value="KXT72365.1"/>
    <property type="molecule type" value="Genomic_DNA"/>
</dbReference>
<reference evidence="6 7" key="1">
    <citation type="submission" date="2016-01" db="EMBL/GenBank/DDBJ databases">
        <title>Highly variable Streptococcus oralis are common among viridans streptococci isolated from primates.</title>
        <authorList>
            <person name="Denapaite D."/>
            <person name="Rieger M."/>
            <person name="Koendgen S."/>
            <person name="Brueckner R."/>
            <person name="Ochigava I."/>
            <person name="Kappeler P."/>
            <person name="Maetz-Rensing K."/>
            <person name="Leendertz F."/>
            <person name="Hakenbeck R."/>
        </authorList>
    </citation>
    <scope>NUCLEOTIDE SEQUENCE [LARGE SCALE GENOMIC DNA]</scope>
    <source>
        <strain evidence="3 6">DD02</strain>
        <strain evidence="4 7">DD03</strain>
    </source>
</reference>
<dbReference type="Proteomes" id="UP000070198">
    <property type="component" value="Unassembled WGS sequence"/>
</dbReference>
<proteinExistence type="predicted"/>
<dbReference type="AlphaFoldDB" id="A0A139QP91"/>
<dbReference type="InterPro" id="IPR001347">
    <property type="entry name" value="SIS_dom"/>
</dbReference>
<feature type="domain" description="SIS" evidence="2">
    <location>
        <begin position="111"/>
        <end position="249"/>
    </location>
</feature>
<dbReference type="EMBL" id="LS483409">
    <property type="protein sequence ID" value="SQG80099.1"/>
    <property type="molecule type" value="Genomic_DNA"/>
</dbReference>
<dbReference type="PATRIC" id="fig|315405.11.peg.581"/>
<dbReference type="PROSITE" id="PS51464">
    <property type="entry name" value="SIS"/>
    <property type="match status" value="1"/>
</dbReference>
<dbReference type="InterPro" id="IPR000281">
    <property type="entry name" value="HTH_RpiR"/>
</dbReference>
<evidence type="ECO:0000313" key="5">
    <source>
        <dbReference type="EMBL" id="SQG80099.1"/>
    </source>
</evidence>
<dbReference type="GO" id="GO:0003700">
    <property type="term" value="F:DNA-binding transcription factor activity"/>
    <property type="evidence" value="ECO:0007669"/>
    <property type="project" value="InterPro"/>
</dbReference>
<dbReference type="GO" id="GO:1901135">
    <property type="term" value="P:carbohydrate derivative metabolic process"/>
    <property type="evidence" value="ECO:0007669"/>
    <property type="project" value="InterPro"/>
</dbReference>
<organism evidence="4 7">
    <name type="scientific">Streptococcus gallolyticus</name>
    <dbReference type="NCBI Taxonomy" id="315405"/>
    <lineage>
        <taxon>Bacteria</taxon>
        <taxon>Bacillati</taxon>
        <taxon>Bacillota</taxon>
        <taxon>Bacilli</taxon>
        <taxon>Lactobacillales</taxon>
        <taxon>Streptococcaceae</taxon>
        <taxon>Streptococcus</taxon>
    </lineage>
</organism>
<dbReference type="InterPro" id="IPR047640">
    <property type="entry name" value="RpiR-like"/>
</dbReference>
<reference evidence="5 8" key="2">
    <citation type="submission" date="2018-06" db="EMBL/GenBank/DDBJ databases">
        <authorList>
            <consortium name="Pathogen Informatics"/>
            <person name="Doyle S."/>
        </authorList>
    </citation>
    <scope>NUCLEOTIDE SEQUENCE [LARGE SCALE GENOMIC DNA]</scope>
    <source>
        <strain evidence="5 8">NCTC13773</strain>
    </source>
</reference>
<sequence length="249" mass="28384">MNILQKMQLHEQEYSKSEAKVYHFLKENFEKLETLTITRIATNSHTSTSAVLRFCQILGYKGFKDFRYDAINYIHQKPKEENEDILDQIADNYSVILNQMKHLERQAIDELVDCILKRQHLHILGIFLSSLPARYLHFGLQDLGIASQLASDLNSGNHLSNIIDEEDTLIMFSISGSSANFNNTLSAISKNMPQNSYLITLNEHAAAAKYFNHVITLPGNSISKQSIVDTQAITMIFVEILLNMAHRKL</sequence>
<dbReference type="InterPro" id="IPR036388">
    <property type="entry name" value="WH-like_DNA-bd_sf"/>
</dbReference>
<evidence type="ECO:0000313" key="3">
    <source>
        <dbReference type="EMBL" id="KXT72365.1"/>
    </source>
</evidence>
<dbReference type="SUPFAM" id="SSF46689">
    <property type="entry name" value="Homeodomain-like"/>
    <property type="match status" value="1"/>
</dbReference>
<dbReference type="Pfam" id="PF01418">
    <property type="entry name" value="HTH_6"/>
    <property type="match status" value="1"/>
</dbReference>
<evidence type="ECO:0000313" key="8">
    <source>
        <dbReference type="Proteomes" id="UP000249013"/>
    </source>
</evidence>
<dbReference type="Gene3D" id="1.10.10.10">
    <property type="entry name" value="Winged helix-like DNA-binding domain superfamily/Winged helix DNA-binding domain"/>
    <property type="match status" value="1"/>
</dbReference>
<dbReference type="Proteomes" id="UP000071927">
    <property type="component" value="Unassembled WGS sequence"/>
</dbReference>
<evidence type="ECO:0000259" key="2">
    <source>
        <dbReference type="PROSITE" id="PS51464"/>
    </source>
</evidence>
<dbReference type="PANTHER" id="PTHR30514:SF10">
    <property type="entry name" value="MURR_RPIR FAMILY TRANSCRIPTIONAL REGULATOR"/>
    <property type="match status" value="1"/>
</dbReference>
<evidence type="ECO:0000313" key="4">
    <source>
        <dbReference type="EMBL" id="KXU04181.1"/>
    </source>
</evidence>
<gene>
    <name evidence="5" type="primary">murR_2</name>
    <name evidence="5" type="ORF">NCTC13773_01925</name>
    <name evidence="3" type="ORF">SGADD02_00513</name>
    <name evidence="4" type="ORF">SGADD03_01960</name>
</gene>
<dbReference type="Pfam" id="PF01380">
    <property type="entry name" value="SIS"/>
    <property type="match status" value="1"/>
</dbReference>
<dbReference type="InterPro" id="IPR046348">
    <property type="entry name" value="SIS_dom_sf"/>
</dbReference>
<dbReference type="Proteomes" id="UP000249013">
    <property type="component" value="Chromosome 1"/>
</dbReference>
<evidence type="ECO:0000313" key="6">
    <source>
        <dbReference type="Proteomes" id="UP000070198"/>
    </source>
</evidence>
<dbReference type="OMA" id="ITHEQEN"/>
<protein>
    <submittedName>
        <fullName evidence="4 5">Transcriptional regulator</fullName>
    </submittedName>
</protein>
<evidence type="ECO:0000313" key="7">
    <source>
        <dbReference type="Proteomes" id="UP000071927"/>
    </source>
</evidence>
<dbReference type="RefSeq" id="WP_009854703.1">
    <property type="nucleotide sequence ID" value="NZ_CP054015.1"/>
</dbReference>
<dbReference type="EMBL" id="LQXV01000401">
    <property type="protein sequence ID" value="KXU04181.1"/>
    <property type="molecule type" value="Genomic_DNA"/>
</dbReference>
<feature type="domain" description="HTH rpiR-type" evidence="1">
    <location>
        <begin position="1"/>
        <end position="77"/>
    </location>
</feature>